<dbReference type="AlphaFoldDB" id="A0A2T7NZQ2"/>
<comment type="caution">
    <text evidence="1">The sequence shown here is derived from an EMBL/GenBank/DDBJ whole genome shotgun (WGS) entry which is preliminary data.</text>
</comment>
<protein>
    <submittedName>
        <fullName evidence="1">Uncharacterized protein</fullName>
    </submittedName>
</protein>
<proteinExistence type="predicted"/>
<dbReference type="Proteomes" id="UP000245119">
    <property type="component" value="Linkage Group LG8"/>
</dbReference>
<reference evidence="1 2" key="1">
    <citation type="submission" date="2018-04" db="EMBL/GenBank/DDBJ databases">
        <title>The genome of golden apple snail Pomacea canaliculata provides insight into stress tolerance and invasive adaptation.</title>
        <authorList>
            <person name="Liu C."/>
            <person name="Liu B."/>
            <person name="Ren Y."/>
            <person name="Zhang Y."/>
            <person name="Wang H."/>
            <person name="Li S."/>
            <person name="Jiang F."/>
            <person name="Yin L."/>
            <person name="Zhang G."/>
            <person name="Qian W."/>
            <person name="Fan W."/>
        </authorList>
    </citation>
    <scope>NUCLEOTIDE SEQUENCE [LARGE SCALE GENOMIC DNA]</scope>
    <source>
        <strain evidence="1">SZHN2017</strain>
        <tissue evidence="1">Muscle</tissue>
    </source>
</reference>
<gene>
    <name evidence="1" type="ORF">C0Q70_14325</name>
</gene>
<keyword evidence="2" id="KW-1185">Reference proteome</keyword>
<evidence type="ECO:0000313" key="2">
    <source>
        <dbReference type="Proteomes" id="UP000245119"/>
    </source>
</evidence>
<evidence type="ECO:0000313" key="1">
    <source>
        <dbReference type="EMBL" id="PVD26647.1"/>
    </source>
</evidence>
<dbReference type="EMBL" id="PZQS01000008">
    <property type="protein sequence ID" value="PVD26647.1"/>
    <property type="molecule type" value="Genomic_DNA"/>
</dbReference>
<sequence length="148" mass="16339">MVLVARRGLQGEMEGQRKIGKEKERSERKKEIENQLNIQGDGLTDVRSGKEFIVPTPAACPLLLSFTLWRKRPRVSHLSAIFARNPWPSHQPIGQTPAVLGYKVNTAHPTNGPTGVCSSGFNHRVVCQVSGLSLHPACLRQVLDRNAP</sequence>
<accession>A0A2T7NZQ2</accession>
<organism evidence="1 2">
    <name type="scientific">Pomacea canaliculata</name>
    <name type="common">Golden apple snail</name>
    <dbReference type="NCBI Taxonomy" id="400727"/>
    <lineage>
        <taxon>Eukaryota</taxon>
        <taxon>Metazoa</taxon>
        <taxon>Spiralia</taxon>
        <taxon>Lophotrochozoa</taxon>
        <taxon>Mollusca</taxon>
        <taxon>Gastropoda</taxon>
        <taxon>Caenogastropoda</taxon>
        <taxon>Architaenioglossa</taxon>
        <taxon>Ampullarioidea</taxon>
        <taxon>Ampullariidae</taxon>
        <taxon>Pomacea</taxon>
    </lineage>
</organism>
<name>A0A2T7NZQ2_POMCA</name>